<comment type="caution">
    <text evidence="3">The sequence shown here is derived from an EMBL/GenBank/DDBJ whole genome shotgun (WGS) entry which is preliminary data.</text>
</comment>
<keyword evidence="4" id="KW-1185">Reference proteome</keyword>
<gene>
    <name evidence="3" type="ORF">BK138_15280</name>
</gene>
<dbReference type="NCBIfam" id="TIGR00229">
    <property type="entry name" value="sensory_box"/>
    <property type="match status" value="1"/>
</dbReference>
<dbReference type="Proteomes" id="UP000187172">
    <property type="component" value="Unassembled WGS sequence"/>
</dbReference>
<reference evidence="3 4" key="1">
    <citation type="submission" date="2016-11" db="EMBL/GenBank/DDBJ databases">
        <title>Paenibacillus species isolates.</title>
        <authorList>
            <person name="Beno S.M."/>
        </authorList>
    </citation>
    <scope>NUCLEOTIDE SEQUENCE [LARGE SCALE GENOMIC DNA]</scope>
    <source>
        <strain evidence="3 4">FSL R5-0378</strain>
    </source>
</reference>
<evidence type="ECO:0000313" key="4">
    <source>
        <dbReference type="Proteomes" id="UP000187172"/>
    </source>
</evidence>
<dbReference type="InterPro" id="IPR035965">
    <property type="entry name" value="PAS-like_dom_sf"/>
</dbReference>
<dbReference type="RefSeq" id="WP_076170430.1">
    <property type="nucleotide sequence ID" value="NZ_MRTP01000003.1"/>
</dbReference>
<keyword evidence="1" id="KW-0175">Coiled coil</keyword>
<evidence type="ECO:0000313" key="3">
    <source>
        <dbReference type="EMBL" id="OMF54528.1"/>
    </source>
</evidence>
<evidence type="ECO:0000259" key="2">
    <source>
        <dbReference type="Pfam" id="PF13426"/>
    </source>
</evidence>
<proteinExistence type="predicted"/>
<dbReference type="InterPro" id="IPR000014">
    <property type="entry name" value="PAS"/>
</dbReference>
<dbReference type="SUPFAM" id="SSF55785">
    <property type="entry name" value="PYP-like sensor domain (PAS domain)"/>
    <property type="match status" value="1"/>
</dbReference>
<protein>
    <recommendedName>
        <fullName evidence="2">PAS domain-containing protein</fullName>
    </recommendedName>
</protein>
<accession>A0A1R1ERX0</accession>
<dbReference type="STRING" id="297318.BK138_15280"/>
<sequence>MDERLDRAPCGYVSMADNRVIQDVNATLCRMLGYEKRGMCGSSFESLLTRSSRIFFQIYFLPLMKLNRGVEEMYLTFKTSSGEPLPVLLNASAVERDGEWVYDCMLMPMRRRMEYEQQIQQAESASNRAREELERIENLLRQKRDELERIQGSSSME</sequence>
<dbReference type="EMBL" id="MRTP01000003">
    <property type="protein sequence ID" value="OMF54528.1"/>
    <property type="molecule type" value="Genomic_DNA"/>
</dbReference>
<evidence type="ECO:0000256" key="1">
    <source>
        <dbReference type="SAM" id="Coils"/>
    </source>
</evidence>
<feature type="coiled-coil region" evidence="1">
    <location>
        <begin position="112"/>
        <end position="153"/>
    </location>
</feature>
<feature type="domain" description="PAS" evidence="2">
    <location>
        <begin position="10"/>
        <end position="97"/>
    </location>
</feature>
<organism evidence="3 4">
    <name type="scientific">Paenibacillus rhizosphaerae</name>
    <dbReference type="NCBI Taxonomy" id="297318"/>
    <lineage>
        <taxon>Bacteria</taxon>
        <taxon>Bacillati</taxon>
        <taxon>Bacillota</taxon>
        <taxon>Bacilli</taxon>
        <taxon>Bacillales</taxon>
        <taxon>Paenibacillaceae</taxon>
        <taxon>Paenibacillus</taxon>
    </lineage>
</organism>
<dbReference type="CDD" id="cd00130">
    <property type="entry name" value="PAS"/>
    <property type="match status" value="1"/>
</dbReference>
<dbReference type="Pfam" id="PF13426">
    <property type="entry name" value="PAS_9"/>
    <property type="match status" value="1"/>
</dbReference>
<name>A0A1R1ERX0_9BACL</name>
<dbReference type="Gene3D" id="3.30.450.20">
    <property type="entry name" value="PAS domain"/>
    <property type="match status" value="1"/>
</dbReference>
<dbReference type="AlphaFoldDB" id="A0A1R1ERX0"/>